<organism evidence="1 2">
    <name type="scientific">Sulfuriferula multivorans</name>
    <dbReference type="NCBI Taxonomy" id="1559896"/>
    <lineage>
        <taxon>Bacteria</taxon>
        <taxon>Pseudomonadati</taxon>
        <taxon>Pseudomonadota</taxon>
        <taxon>Betaproteobacteria</taxon>
        <taxon>Nitrosomonadales</taxon>
        <taxon>Sulfuricellaceae</taxon>
        <taxon>Sulfuriferula</taxon>
    </lineage>
</organism>
<comment type="caution">
    <text evidence="1">The sequence shown here is derived from an EMBL/GenBank/DDBJ whole genome shotgun (WGS) entry which is preliminary data.</text>
</comment>
<gene>
    <name evidence="1" type="ORF">GZ085_10520</name>
</gene>
<evidence type="ECO:0000313" key="2">
    <source>
        <dbReference type="Proteomes" id="UP000483432"/>
    </source>
</evidence>
<dbReference type="Proteomes" id="UP000483432">
    <property type="component" value="Unassembled WGS sequence"/>
</dbReference>
<name>A0A7C9T9U3_9PROT</name>
<dbReference type="AlphaFoldDB" id="A0A7C9T9U3"/>
<evidence type="ECO:0000313" key="1">
    <source>
        <dbReference type="EMBL" id="NDP48801.1"/>
    </source>
</evidence>
<reference evidence="1 2" key="1">
    <citation type="submission" date="2019-09" db="EMBL/GenBank/DDBJ databases">
        <title>H2 Metabolism Revealed by Metagenomic Analysis in Subglacial Sediment of East Antarctica.</title>
        <authorList>
            <person name="Yang Z."/>
            <person name="Zhang Y."/>
            <person name="Lv Y."/>
            <person name="Yan W."/>
            <person name="Xiao X."/>
            <person name="Sun B."/>
            <person name="Ma H."/>
        </authorList>
    </citation>
    <scope>NUCLEOTIDE SEQUENCE [LARGE SCALE GENOMIC DNA]</scope>
    <source>
        <strain evidence="1">Bin2_2</strain>
    </source>
</reference>
<protein>
    <submittedName>
        <fullName evidence="1">Uncharacterized protein</fullName>
    </submittedName>
</protein>
<dbReference type="EMBL" id="JAAFGW010000162">
    <property type="protein sequence ID" value="NDP48801.1"/>
    <property type="molecule type" value="Genomic_DNA"/>
</dbReference>
<sequence>MSSLLRHQMIVSLATPPAEKGADAAMTLWEKLSTKIIAIIGAGGFQSLYARSLFIAQAQFPWLATDEVPKQTDQLFAQLKKYFESQTPVQASAANSLLLITLTDILASLIGEALTTSILRSAWDSDASVLAGKGFRNE</sequence>
<accession>A0A7C9T9U3</accession>
<proteinExistence type="predicted"/>